<evidence type="ECO:0000256" key="7">
    <source>
        <dbReference type="ARBA" id="ARBA00022989"/>
    </source>
</evidence>
<keyword evidence="9 13" id="KW-0472">Membrane</keyword>
<keyword evidence="3" id="KW-0813">Transport</keyword>
<keyword evidence="15" id="KW-1185">Reference proteome</keyword>
<evidence type="ECO:0000256" key="13">
    <source>
        <dbReference type="SAM" id="Phobius"/>
    </source>
</evidence>
<feature type="transmembrane region" description="Helical" evidence="13">
    <location>
        <begin position="712"/>
        <end position="732"/>
    </location>
</feature>
<feature type="region of interest" description="Disordered" evidence="12">
    <location>
        <begin position="195"/>
        <end position="216"/>
    </location>
</feature>
<dbReference type="VEuPathDB" id="VectorBase:AMIN002141"/>
<evidence type="ECO:0000256" key="12">
    <source>
        <dbReference type="SAM" id="MobiDB-lite"/>
    </source>
</evidence>
<keyword evidence="10" id="KW-0407">Ion channel</keyword>
<evidence type="ECO:0000256" key="8">
    <source>
        <dbReference type="ARBA" id="ARBA00023065"/>
    </source>
</evidence>
<evidence type="ECO:0000313" key="15">
    <source>
        <dbReference type="Proteomes" id="UP000075920"/>
    </source>
</evidence>
<dbReference type="AlphaFoldDB" id="A0A182VVP6"/>
<reference evidence="14" key="2">
    <citation type="submission" date="2020-05" db="UniProtKB">
        <authorList>
            <consortium name="EnsemblMetazoa"/>
        </authorList>
    </citation>
    <scope>IDENTIFICATION</scope>
    <source>
        <strain evidence="14">MINIMUS1</strain>
    </source>
</reference>
<feature type="transmembrane region" description="Helical" evidence="13">
    <location>
        <begin position="265"/>
        <end position="287"/>
    </location>
</feature>
<reference evidence="15" key="1">
    <citation type="submission" date="2013-03" db="EMBL/GenBank/DDBJ databases">
        <title>The Genome Sequence of Anopheles minimus MINIMUS1.</title>
        <authorList>
            <consortium name="The Broad Institute Genomics Platform"/>
            <person name="Neafsey D.E."/>
            <person name="Walton C."/>
            <person name="Walker B."/>
            <person name="Young S.K."/>
            <person name="Zeng Q."/>
            <person name="Gargeya S."/>
            <person name="Fitzgerald M."/>
            <person name="Haas B."/>
            <person name="Abouelleil A."/>
            <person name="Allen A.W."/>
            <person name="Alvarado L."/>
            <person name="Arachchi H.M."/>
            <person name="Berlin A.M."/>
            <person name="Chapman S.B."/>
            <person name="Gainer-Dewar J."/>
            <person name="Goldberg J."/>
            <person name="Griggs A."/>
            <person name="Gujja S."/>
            <person name="Hansen M."/>
            <person name="Howarth C."/>
            <person name="Imamovic A."/>
            <person name="Ireland A."/>
            <person name="Larimer J."/>
            <person name="McCowan C."/>
            <person name="Murphy C."/>
            <person name="Pearson M."/>
            <person name="Poon T.W."/>
            <person name="Priest M."/>
            <person name="Roberts A."/>
            <person name="Saif S."/>
            <person name="Shea T."/>
            <person name="Sisk P."/>
            <person name="Sykes S."/>
            <person name="Wortman J."/>
            <person name="Nusbaum C."/>
            <person name="Birren B."/>
        </authorList>
    </citation>
    <scope>NUCLEOTIDE SEQUENCE [LARGE SCALE GENOMIC DNA]</scope>
    <source>
        <strain evidence="15">MINIMUS1</strain>
    </source>
</reference>
<dbReference type="InterPro" id="IPR004878">
    <property type="entry name" value="Otopetrin"/>
</dbReference>
<feature type="coiled-coil region" evidence="11">
    <location>
        <begin position="326"/>
        <end position="353"/>
    </location>
</feature>
<keyword evidence="8" id="KW-0406">Ion transport</keyword>
<keyword evidence="5 13" id="KW-0812">Transmembrane</keyword>
<feature type="transmembrane region" description="Helical" evidence="13">
    <location>
        <begin position="780"/>
        <end position="795"/>
    </location>
</feature>
<comment type="subcellular location">
    <subcellularLocation>
        <location evidence="1">Cell membrane</location>
        <topology evidence="1">Multi-pass membrane protein</topology>
    </subcellularLocation>
</comment>
<dbReference type="PANTHER" id="PTHR21522:SF58">
    <property type="entry name" value="AGAP000074-PA"/>
    <property type="match status" value="1"/>
</dbReference>
<feature type="transmembrane region" description="Helical" evidence="13">
    <location>
        <begin position="299"/>
        <end position="320"/>
    </location>
</feature>
<keyword evidence="11" id="KW-0175">Coiled coil</keyword>
<evidence type="ECO:0000256" key="2">
    <source>
        <dbReference type="ARBA" id="ARBA00006513"/>
    </source>
</evidence>
<evidence type="ECO:0000256" key="1">
    <source>
        <dbReference type="ARBA" id="ARBA00004651"/>
    </source>
</evidence>
<comment type="similarity">
    <text evidence="2">Belongs to the otopetrin family.</text>
</comment>
<dbReference type="GO" id="GO:0005886">
    <property type="term" value="C:plasma membrane"/>
    <property type="evidence" value="ECO:0007669"/>
    <property type="project" value="UniProtKB-SubCell"/>
</dbReference>
<dbReference type="Proteomes" id="UP000075920">
    <property type="component" value="Unassembled WGS sequence"/>
</dbReference>
<dbReference type="Pfam" id="PF03189">
    <property type="entry name" value="Otopetrin"/>
    <property type="match status" value="2"/>
</dbReference>
<name>A0A182VVP6_9DIPT</name>
<keyword evidence="6" id="KW-0375">Hydrogen ion transport</keyword>
<feature type="transmembrane region" description="Helical" evidence="13">
    <location>
        <begin position="671"/>
        <end position="692"/>
    </location>
</feature>
<dbReference type="GO" id="GO:0015252">
    <property type="term" value="F:proton channel activity"/>
    <property type="evidence" value="ECO:0007669"/>
    <property type="project" value="InterPro"/>
</dbReference>
<feature type="transmembrane region" description="Helical" evidence="13">
    <location>
        <begin position="547"/>
        <end position="567"/>
    </location>
</feature>
<accession>A0A182VVP6</accession>
<evidence type="ECO:0000256" key="9">
    <source>
        <dbReference type="ARBA" id="ARBA00023136"/>
    </source>
</evidence>
<evidence type="ECO:0008006" key="16">
    <source>
        <dbReference type="Google" id="ProtNLM"/>
    </source>
</evidence>
<keyword evidence="4" id="KW-1003">Cell membrane</keyword>
<feature type="transmembrane region" description="Helical" evidence="13">
    <location>
        <begin position="815"/>
        <end position="834"/>
    </location>
</feature>
<dbReference type="PANTHER" id="PTHR21522">
    <property type="entry name" value="PROTON CHANNEL OTOP"/>
    <property type="match status" value="1"/>
</dbReference>
<dbReference type="EnsemblMetazoa" id="AMIN002141-RA">
    <property type="protein sequence ID" value="AMIN002141-PA"/>
    <property type="gene ID" value="AMIN002141"/>
</dbReference>
<proteinExistence type="inferred from homology"/>
<feature type="transmembrane region" description="Helical" evidence="13">
    <location>
        <begin position="640"/>
        <end position="659"/>
    </location>
</feature>
<evidence type="ECO:0000313" key="14">
    <source>
        <dbReference type="EnsemblMetazoa" id="AMIN002141-PA"/>
    </source>
</evidence>
<organism evidence="14 15">
    <name type="scientific">Anopheles minimus</name>
    <dbReference type="NCBI Taxonomy" id="112268"/>
    <lineage>
        <taxon>Eukaryota</taxon>
        <taxon>Metazoa</taxon>
        <taxon>Ecdysozoa</taxon>
        <taxon>Arthropoda</taxon>
        <taxon>Hexapoda</taxon>
        <taxon>Insecta</taxon>
        <taxon>Pterygota</taxon>
        <taxon>Neoptera</taxon>
        <taxon>Endopterygota</taxon>
        <taxon>Diptera</taxon>
        <taxon>Nematocera</taxon>
        <taxon>Culicoidea</taxon>
        <taxon>Culicidae</taxon>
        <taxon>Anophelinae</taxon>
        <taxon>Anopheles</taxon>
    </lineage>
</organism>
<evidence type="ECO:0000256" key="5">
    <source>
        <dbReference type="ARBA" id="ARBA00022692"/>
    </source>
</evidence>
<evidence type="ECO:0000256" key="4">
    <source>
        <dbReference type="ARBA" id="ARBA00022475"/>
    </source>
</evidence>
<evidence type="ECO:0000256" key="6">
    <source>
        <dbReference type="ARBA" id="ARBA00022781"/>
    </source>
</evidence>
<feature type="transmembrane region" description="Helical" evidence="13">
    <location>
        <begin position="469"/>
        <end position="491"/>
    </location>
</feature>
<evidence type="ECO:0000256" key="3">
    <source>
        <dbReference type="ARBA" id="ARBA00022448"/>
    </source>
</evidence>
<evidence type="ECO:0000256" key="10">
    <source>
        <dbReference type="ARBA" id="ARBA00023303"/>
    </source>
</evidence>
<keyword evidence="7 13" id="KW-1133">Transmembrane helix</keyword>
<evidence type="ECO:0000256" key="11">
    <source>
        <dbReference type="SAM" id="Coils"/>
    </source>
</evidence>
<feature type="transmembrane region" description="Helical" evidence="13">
    <location>
        <begin position="399"/>
        <end position="418"/>
    </location>
</feature>
<feature type="transmembrane region" description="Helical" evidence="13">
    <location>
        <begin position="738"/>
        <end position="759"/>
    </location>
</feature>
<sequence length="854" mass="94931">MSWRYLKPSPARRRDFIDSSIASNQRSILIRAGICADSPVDVVKACVCVFVLRRTPTNVVRADGLVSGPREGEVGERETSVCCDDQPKASGGSLTRSGANGFATSVGSSEAEKAQLSSCAAVHGLRFQRSNAGNKTLGSVCRRELTVERTLVVSMTTPTSDIPDVMEPVTQRVNDSTVPNQSTGYITLTVPSIVEDLQDPDGRPSTPNTYQKRPASVYSTGRAPPIIRAVSYQPSIAANSAHNSADHHVPPPSTEKEKSKFTRRYIAGVTGISYALFLIVFGLIAFITDAVENNARYPLAEVFALYMVATGIVYFVFLYIDIRLYVRRTQKALEELQRRRQQYAEQMESVTLGNGGPLELAGATTRPDNPTWELPPLKPIRHDYCFVTGRHGEIIYLKLGATWFCFGLLIHSVLLLSYQGILMNSRDGKWAQCASNTTIAMEVLFLFYCLFLVFFFWKYANIVIIRYRGLARFGIMHAIGTALAFWVLTIVRETVVAIRIKQSYYDDDASSVESIVDGGGRDMSLLAPADCPGPEELNQVLASFSPYLYPFVIEFNILIVGLLYMIYANISKCPKKIAVKGHKGHHHHGDGTASKAGGSVMDFDGKSECSDHCNDTLDHEAQIKSRLVVYGDCQHASRGLFAGLILVVATIVVIILFHIASRDDDYRDTGILLDGIFEVTVLGIMIFATIAAYFQTSRLDINPHPISRLDDVLLFIAIPAFFSETLFSMIPAFENNSILNGFIVFTQIVQVLLQTPWICDALRRCSNTVELQSKKPGKELVTFMTIANVSLWVYYTFSVKTGDFGDERYDYYGDVLWSILNHLSLPLIMFYRFHSSVCLVDIWRHSYEAGEMAH</sequence>
<feature type="transmembrane region" description="Helical" evidence="13">
    <location>
        <begin position="438"/>
        <end position="457"/>
    </location>
</feature>
<protein>
    <recommendedName>
        <fullName evidence="16">Otopetrin</fullName>
    </recommendedName>
</protein>